<evidence type="ECO:0000256" key="1">
    <source>
        <dbReference type="SAM" id="MobiDB-lite"/>
    </source>
</evidence>
<feature type="signal peptide" evidence="2">
    <location>
        <begin position="1"/>
        <end position="21"/>
    </location>
</feature>
<gene>
    <name evidence="3" type="ORF">DIU77_008910</name>
</gene>
<dbReference type="AlphaFoldDB" id="A0ABD6FGZ4"/>
<protein>
    <submittedName>
        <fullName evidence="3">DUF3558 domain-containing protein</fullName>
    </submittedName>
</protein>
<sequence>MTRALMLVAAVCIGLTSAACSNDEDGIPVGGDNIDSTPSSTPGNGADDGVPQNAPKVSNPIPNLEKYLQKPCDAIPKEQARQLGLSTATPNPDHDNGPTCEFADEQGNRVTINFNNKQPLGIAGVYRNHEQIPQFYEYFEPTEVAGFPGVFADSIDGRADGLCNLAVGITENQVLTVTVSIRQATGESDSCKFAKKAAETAATTMSRG</sequence>
<dbReference type="PROSITE" id="PS51257">
    <property type="entry name" value="PROKAR_LIPOPROTEIN"/>
    <property type="match status" value="1"/>
</dbReference>
<evidence type="ECO:0000313" key="3">
    <source>
        <dbReference type="EMBL" id="MFO7192347.1"/>
    </source>
</evidence>
<feature type="region of interest" description="Disordered" evidence="1">
    <location>
        <begin position="29"/>
        <end position="63"/>
    </location>
</feature>
<organism evidence="3 4">
    <name type="scientific">Thermocrispum agreste</name>
    <dbReference type="NCBI Taxonomy" id="37925"/>
    <lineage>
        <taxon>Bacteria</taxon>
        <taxon>Bacillati</taxon>
        <taxon>Actinomycetota</taxon>
        <taxon>Actinomycetes</taxon>
        <taxon>Pseudonocardiales</taxon>
        <taxon>Pseudonocardiaceae</taxon>
        <taxon>Thermocrispum</taxon>
    </lineage>
</organism>
<feature type="compositionally biased region" description="Polar residues" evidence="1">
    <location>
        <begin position="34"/>
        <end position="43"/>
    </location>
</feature>
<accession>A0ABD6FGZ4</accession>
<keyword evidence="2" id="KW-0732">Signal</keyword>
<comment type="caution">
    <text evidence="3">The sequence shown here is derived from an EMBL/GenBank/DDBJ whole genome shotgun (WGS) entry which is preliminary data.</text>
</comment>
<dbReference type="Proteomes" id="UP000249324">
    <property type="component" value="Unassembled WGS sequence"/>
</dbReference>
<dbReference type="EMBL" id="QGUI02000091">
    <property type="protein sequence ID" value="MFO7192347.1"/>
    <property type="molecule type" value="Genomic_DNA"/>
</dbReference>
<dbReference type="InterPro" id="IPR024520">
    <property type="entry name" value="DUF3558"/>
</dbReference>
<name>A0ABD6FGZ4_9PSEU</name>
<feature type="chain" id="PRO_5044891538" evidence="2">
    <location>
        <begin position="22"/>
        <end position="208"/>
    </location>
</feature>
<reference evidence="3 4" key="1">
    <citation type="journal article" date="2021" name="BMC Genomics">
        <title>Genome-resolved metagenome and metatranscriptome analyses of thermophilic composting reveal key bacterial players and their metabolic interactions.</title>
        <authorList>
            <person name="Braga L.P.P."/>
            <person name="Pereira R.V."/>
            <person name="Martins L.F."/>
            <person name="Moura L.M.S."/>
            <person name="Sanchez F.B."/>
            <person name="Patane J.S.L."/>
            <person name="da Silva A.M."/>
            <person name="Setubal J.C."/>
        </authorList>
    </citation>
    <scope>NUCLEOTIDE SEQUENCE [LARGE SCALE GENOMIC DNA]</scope>
    <source>
        <strain evidence="3">ZC4RG45</strain>
    </source>
</reference>
<dbReference type="Pfam" id="PF12079">
    <property type="entry name" value="DUF3558"/>
    <property type="match status" value="1"/>
</dbReference>
<evidence type="ECO:0000313" key="4">
    <source>
        <dbReference type="Proteomes" id="UP000249324"/>
    </source>
</evidence>
<evidence type="ECO:0000256" key="2">
    <source>
        <dbReference type="SAM" id="SignalP"/>
    </source>
</evidence>
<proteinExistence type="predicted"/>